<dbReference type="Pfam" id="PF13424">
    <property type="entry name" value="TPR_12"/>
    <property type="match status" value="1"/>
</dbReference>
<organism evidence="1 2">
    <name type="scientific">Hamadaea flava</name>
    <dbReference type="NCBI Taxonomy" id="1742688"/>
    <lineage>
        <taxon>Bacteria</taxon>
        <taxon>Bacillati</taxon>
        <taxon>Actinomycetota</taxon>
        <taxon>Actinomycetes</taxon>
        <taxon>Micromonosporales</taxon>
        <taxon>Micromonosporaceae</taxon>
        <taxon>Hamadaea</taxon>
    </lineage>
</organism>
<proteinExistence type="predicted"/>
<dbReference type="RefSeq" id="WP_253752678.1">
    <property type="nucleotide sequence ID" value="NZ_JAMZDZ010000001.1"/>
</dbReference>
<dbReference type="SUPFAM" id="SSF48452">
    <property type="entry name" value="TPR-like"/>
    <property type="match status" value="1"/>
</dbReference>
<evidence type="ECO:0000313" key="1">
    <source>
        <dbReference type="EMBL" id="MFC4132754.1"/>
    </source>
</evidence>
<dbReference type="Proteomes" id="UP001595816">
    <property type="component" value="Unassembled WGS sequence"/>
</dbReference>
<dbReference type="InterPro" id="IPR011990">
    <property type="entry name" value="TPR-like_helical_dom_sf"/>
</dbReference>
<comment type="caution">
    <text evidence="1">The sequence shown here is derived from an EMBL/GenBank/DDBJ whole genome shotgun (WGS) entry which is preliminary data.</text>
</comment>
<evidence type="ECO:0000313" key="2">
    <source>
        <dbReference type="Proteomes" id="UP001595816"/>
    </source>
</evidence>
<dbReference type="Gene3D" id="1.25.40.10">
    <property type="entry name" value="Tetratricopeptide repeat domain"/>
    <property type="match status" value="1"/>
</dbReference>
<protein>
    <submittedName>
        <fullName evidence="1">Tetratricopeptide repeat protein</fullName>
    </submittedName>
</protein>
<keyword evidence="2" id="KW-1185">Reference proteome</keyword>
<gene>
    <name evidence="1" type="ORF">ACFOZ4_19270</name>
</gene>
<accession>A0ABV8LPT3</accession>
<name>A0ABV8LPT3_9ACTN</name>
<dbReference type="EMBL" id="JBHSAY010000009">
    <property type="protein sequence ID" value="MFC4132754.1"/>
    <property type="molecule type" value="Genomic_DNA"/>
</dbReference>
<reference evidence="2" key="1">
    <citation type="journal article" date="2019" name="Int. J. Syst. Evol. Microbiol.">
        <title>The Global Catalogue of Microorganisms (GCM) 10K type strain sequencing project: providing services to taxonomists for standard genome sequencing and annotation.</title>
        <authorList>
            <consortium name="The Broad Institute Genomics Platform"/>
            <consortium name="The Broad Institute Genome Sequencing Center for Infectious Disease"/>
            <person name="Wu L."/>
            <person name="Ma J."/>
        </authorList>
    </citation>
    <scope>NUCLEOTIDE SEQUENCE [LARGE SCALE GENOMIC DNA]</scope>
    <source>
        <strain evidence="2">CGMCC 4.7289</strain>
    </source>
</reference>
<sequence length="215" mass="23042">MTADQRLDQARSAYEKGTFGGDVGDLDAAERGLDALEADTALARGRLLNVRFFADGVEDPRELELFERAASLYAGLGDQRGEGEALFWIGIVHQVVRDDRAASLPWFERSLALATATGDKLTQSYALRHLGVVAHADGRLEQAREFLEQSSALRRELGFLSGVAANQVGLAYLAFGDGRRADALSILDDAAALARDTGADAIARQVAEARAVIAP</sequence>